<dbReference type="InterPro" id="IPR002355">
    <property type="entry name" value="Cu_oxidase_Cu_BS"/>
</dbReference>
<evidence type="ECO:0000313" key="12">
    <source>
        <dbReference type="EnsemblPlants" id="QL04p082652:mrna"/>
    </source>
</evidence>
<comment type="subcellular location">
    <subcellularLocation>
        <location evidence="2">Secreted</location>
    </subcellularLocation>
</comment>
<dbReference type="InterPro" id="IPR001117">
    <property type="entry name" value="Cu-oxidase_2nd"/>
</dbReference>
<organism evidence="12 13">
    <name type="scientific">Quercus lobata</name>
    <name type="common">Valley oak</name>
    <dbReference type="NCBI Taxonomy" id="97700"/>
    <lineage>
        <taxon>Eukaryota</taxon>
        <taxon>Viridiplantae</taxon>
        <taxon>Streptophyta</taxon>
        <taxon>Embryophyta</taxon>
        <taxon>Tracheophyta</taxon>
        <taxon>Spermatophyta</taxon>
        <taxon>Magnoliopsida</taxon>
        <taxon>eudicotyledons</taxon>
        <taxon>Gunneridae</taxon>
        <taxon>Pentapetalae</taxon>
        <taxon>rosids</taxon>
        <taxon>fabids</taxon>
        <taxon>Fagales</taxon>
        <taxon>Fagaceae</taxon>
        <taxon>Quercus</taxon>
    </lineage>
</organism>
<dbReference type="EMBL" id="LRBV02000004">
    <property type="status" value="NOT_ANNOTATED_CDS"/>
    <property type="molecule type" value="Genomic_DNA"/>
</dbReference>
<dbReference type="PROSITE" id="PS00080">
    <property type="entry name" value="MULTICOPPER_OXIDASE2"/>
    <property type="match status" value="1"/>
</dbReference>
<dbReference type="PROSITE" id="PS00079">
    <property type="entry name" value="MULTICOPPER_OXIDASE1"/>
    <property type="match status" value="1"/>
</dbReference>
<feature type="domain" description="Plastocyanin-like" evidence="11">
    <location>
        <begin position="124"/>
        <end position="243"/>
    </location>
</feature>
<protein>
    <recommendedName>
        <fullName evidence="14">L-ascorbate oxidase</fullName>
    </recommendedName>
</protein>
<evidence type="ECO:0000256" key="9">
    <source>
        <dbReference type="ARBA" id="ARBA00023180"/>
    </source>
</evidence>
<reference evidence="12 13" key="1">
    <citation type="journal article" date="2016" name="G3 (Bethesda)">
        <title>First Draft Assembly and Annotation of the Genome of a California Endemic Oak Quercus lobata Nee (Fagaceae).</title>
        <authorList>
            <person name="Sork V.L."/>
            <person name="Fitz-Gibbon S.T."/>
            <person name="Puiu D."/>
            <person name="Crepeau M."/>
            <person name="Gugger P.F."/>
            <person name="Sherman R."/>
            <person name="Stevens K."/>
            <person name="Langley C.H."/>
            <person name="Pellegrini M."/>
            <person name="Salzberg S.L."/>
        </authorList>
    </citation>
    <scope>NUCLEOTIDE SEQUENCE [LARGE SCALE GENOMIC DNA]</scope>
    <source>
        <strain evidence="12 13">cv. SW786</strain>
    </source>
</reference>
<keyword evidence="8" id="KW-0186">Copper</keyword>
<dbReference type="OMA" id="NIMIEFT"/>
<comment type="similarity">
    <text evidence="3">Belongs to the multicopper oxidase family.</text>
</comment>
<dbReference type="Gene3D" id="2.60.40.420">
    <property type="entry name" value="Cupredoxins - blue copper proteins"/>
    <property type="match status" value="2"/>
</dbReference>
<dbReference type="GO" id="GO:0005507">
    <property type="term" value="F:copper ion binding"/>
    <property type="evidence" value="ECO:0007669"/>
    <property type="project" value="InterPro"/>
</dbReference>
<evidence type="ECO:0000256" key="6">
    <source>
        <dbReference type="ARBA" id="ARBA00022737"/>
    </source>
</evidence>
<evidence type="ECO:0000256" key="2">
    <source>
        <dbReference type="ARBA" id="ARBA00004613"/>
    </source>
</evidence>
<dbReference type="Pfam" id="PF07731">
    <property type="entry name" value="Cu-oxidase_2"/>
    <property type="match status" value="1"/>
</dbReference>
<evidence type="ECO:0000256" key="3">
    <source>
        <dbReference type="ARBA" id="ARBA00010609"/>
    </source>
</evidence>
<feature type="domain" description="Plastocyanin-like" evidence="10">
    <location>
        <begin position="1"/>
        <end position="48"/>
    </location>
</feature>
<sequence>MTVVEADGSFVEPFVTKNLYINSGETYSVLVKADQNSSRNYWITTNAIKAHHDFVQAPPPISDRVIVLLNTQNLINGYPHWSGNNRSLSLPHTPYLIALKYNVTEAFDQNPPPDTNDIESYDIYDVSENKNAISSNSIYRIGFNTTVDFILQNANTVKPNHSETHTWHMHGQEFWILGYGSGKFDKVHDTKSYNLINPIMRNTVPLYPYGWTALRFRADNPGVWLFHCHIEFHFYMGMGIVFEAGLEKVGTLPTSIMGCGKTKDMIRP</sequence>
<dbReference type="InterPro" id="IPR011706">
    <property type="entry name" value="Cu-oxidase_C"/>
</dbReference>
<dbReference type="EnsemblPlants" id="QL04p082652:mrna">
    <property type="protein sequence ID" value="QL04p082652:mrna"/>
    <property type="gene ID" value="QL04p082652"/>
</dbReference>
<evidence type="ECO:0000256" key="5">
    <source>
        <dbReference type="ARBA" id="ARBA00022723"/>
    </source>
</evidence>
<keyword evidence="6" id="KW-0677">Repeat</keyword>
<keyword evidence="13" id="KW-1185">Reference proteome</keyword>
<dbReference type="SUPFAM" id="SSF49503">
    <property type="entry name" value="Cupredoxins"/>
    <property type="match status" value="2"/>
</dbReference>
<dbReference type="InterPro" id="IPR008972">
    <property type="entry name" value="Cupredoxin"/>
</dbReference>
<keyword evidence="7" id="KW-0560">Oxidoreductase</keyword>
<evidence type="ECO:0000313" key="13">
    <source>
        <dbReference type="Proteomes" id="UP000594261"/>
    </source>
</evidence>
<dbReference type="InParanoid" id="A0A7N2LIH7"/>
<evidence type="ECO:0000259" key="11">
    <source>
        <dbReference type="Pfam" id="PF07731"/>
    </source>
</evidence>
<evidence type="ECO:0000256" key="8">
    <source>
        <dbReference type="ARBA" id="ARBA00023008"/>
    </source>
</evidence>
<evidence type="ECO:0008006" key="14">
    <source>
        <dbReference type="Google" id="ProtNLM"/>
    </source>
</evidence>
<dbReference type="InterPro" id="IPR034267">
    <property type="entry name" value="CuRO_3_AAO"/>
</dbReference>
<dbReference type="CDD" id="cd13893">
    <property type="entry name" value="CuRO_3_AAO"/>
    <property type="match status" value="1"/>
</dbReference>
<proteinExistence type="inferred from homology"/>
<dbReference type="InterPro" id="IPR033138">
    <property type="entry name" value="Cu_oxidase_CS"/>
</dbReference>
<dbReference type="AlphaFoldDB" id="A0A7N2LIH7"/>
<name>A0A7N2LIH7_QUELO</name>
<dbReference type="Pfam" id="PF00394">
    <property type="entry name" value="Cu-oxidase"/>
    <property type="match status" value="1"/>
</dbReference>
<reference evidence="12" key="2">
    <citation type="submission" date="2021-01" db="UniProtKB">
        <authorList>
            <consortium name="EnsemblPlants"/>
        </authorList>
    </citation>
    <scope>IDENTIFICATION</scope>
</reference>
<dbReference type="GO" id="GO:0005576">
    <property type="term" value="C:extracellular region"/>
    <property type="evidence" value="ECO:0007669"/>
    <property type="project" value="UniProtKB-SubCell"/>
</dbReference>
<accession>A0A7N2LIH7</accession>
<keyword evidence="5" id="KW-0479">Metal-binding</keyword>
<comment type="cofactor">
    <cofactor evidence="1">
        <name>Cu cation</name>
        <dbReference type="ChEBI" id="CHEBI:23378"/>
    </cofactor>
</comment>
<dbReference type="PANTHER" id="PTHR11709">
    <property type="entry name" value="MULTI-COPPER OXIDASE"/>
    <property type="match status" value="1"/>
</dbReference>
<evidence type="ECO:0000256" key="1">
    <source>
        <dbReference type="ARBA" id="ARBA00001935"/>
    </source>
</evidence>
<evidence type="ECO:0000256" key="4">
    <source>
        <dbReference type="ARBA" id="ARBA00022525"/>
    </source>
</evidence>
<keyword evidence="9" id="KW-0325">Glycoprotein</keyword>
<dbReference type="InterPro" id="IPR045087">
    <property type="entry name" value="Cu-oxidase_fam"/>
</dbReference>
<dbReference type="PANTHER" id="PTHR11709:SF218">
    <property type="entry name" value="L-ASCORBATE OXIDASE"/>
    <property type="match status" value="1"/>
</dbReference>
<dbReference type="Proteomes" id="UP000594261">
    <property type="component" value="Chromosome 4"/>
</dbReference>
<dbReference type="Gramene" id="QL04p082652:mrna">
    <property type="protein sequence ID" value="QL04p082652:mrna"/>
    <property type="gene ID" value="QL04p082652"/>
</dbReference>
<keyword evidence="4" id="KW-0964">Secreted</keyword>
<evidence type="ECO:0000256" key="7">
    <source>
        <dbReference type="ARBA" id="ARBA00023002"/>
    </source>
</evidence>
<dbReference type="GO" id="GO:0016491">
    <property type="term" value="F:oxidoreductase activity"/>
    <property type="evidence" value="ECO:0007669"/>
    <property type="project" value="UniProtKB-KW"/>
</dbReference>
<evidence type="ECO:0000259" key="10">
    <source>
        <dbReference type="Pfam" id="PF00394"/>
    </source>
</evidence>